<dbReference type="AlphaFoldDB" id="A0A101FGB4"/>
<sequence>MLRFKNVKFLILGTVIVGFGV</sequence>
<organism evidence="1 2">
    <name type="scientific">Thermacetogenium phaeum</name>
    <dbReference type="NCBI Taxonomy" id="85874"/>
    <lineage>
        <taxon>Bacteria</taxon>
        <taxon>Bacillati</taxon>
        <taxon>Bacillota</taxon>
        <taxon>Clostridia</taxon>
        <taxon>Thermoanaerobacterales</taxon>
        <taxon>Thermoanaerobacteraceae</taxon>
        <taxon>Thermacetogenium</taxon>
    </lineage>
</organism>
<evidence type="ECO:0000313" key="2">
    <source>
        <dbReference type="Proteomes" id="UP000053326"/>
    </source>
</evidence>
<reference evidence="2" key="1">
    <citation type="journal article" date="2015" name="MBio">
        <title>Genome-Resolved Metagenomic Analysis Reveals Roles for Candidate Phyla and Other Microbial Community Members in Biogeochemical Transformations in Oil Reservoirs.</title>
        <authorList>
            <person name="Hu P."/>
            <person name="Tom L."/>
            <person name="Singh A."/>
            <person name="Thomas B.C."/>
            <person name="Baker B.J."/>
            <person name="Piceno Y.M."/>
            <person name="Andersen G.L."/>
            <person name="Banfield J.F."/>
        </authorList>
    </citation>
    <scope>NUCLEOTIDE SEQUENCE [LARGE SCALE GENOMIC DNA]</scope>
</reference>
<accession>A0A101FGB4</accession>
<evidence type="ECO:0000313" key="1">
    <source>
        <dbReference type="EMBL" id="KUK36514.1"/>
    </source>
</evidence>
<name>A0A101FGB4_9THEO</name>
<gene>
    <name evidence="1" type="ORF">XD66_0772</name>
</gene>
<proteinExistence type="predicted"/>
<comment type="caution">
    <text evidence="1">The sequence shown here is derived from an EMBL/GenBank/DDBJ whole genome shotgun (WGS) entry which is preliminary data.</text>
</comment>
<protein>
    <submittedName>
        <fullName evidence="1">Uncharacterized protein</fullName>
    </submittedName>
</protein>
<feature type="non-terminal residue" evidence="1">
    <location>
        <position position="21"/>
    </location>
</feature>
<dbReference type="Proteomes" id="UP000053326">
    <property type="component" value="Unassembled WGS sequence"/>
</dbReference>
<dbReference type="EMBL" id="LGFO01000082">
    <property type="protein sequence ID" value="KUK36514.1"/>
    <property type="molecule type" value="Genomic_DNA"/>
</dbReference>